<protein>
    <submittedName>
        <fullName evidence="2">Uncharacterized protein</fullName>
    </submittedName>
</protein>
<evidence type="ECO:0000313" key="2">
    <source>
        <dbReference type="EMBL" id="KNZ52711.1"/>
    </source>
</evidence>
<keyword evidence="1" id="KW-0812">Transmembrane</keyword>
<gene>
    <name evidence="2" type="ORF">VP01_3473g2</name>
</gene>
<reference evidence="2 3" key="1">
    <citation type="submission" date="2015-08" db="EMBL/GenBank/DDBJ databases">
        <title>Next Generation Sequencing and Analysis of the Genome of Puccinia sorghi L Schw, the Causal Agent of Maize Common Rust.</title>
        <authorList>
            <person name="Rochi L."/>
            <person name="Burguener G."/>
            <person name="Darino M."/>
            <person name="Turjanski A."/>
            <person name="Kreff E."/>
            <person name="Dieguez M.J."/>
            <person name="Sacco F."/>
        </authorList>
    </citation>
    <scope>NUCLEOTIDE SEQUENCE [LARGE SCALE GENOMIC DNA]</scope>
    <source>
        <strain evidence="2 3">RO10H11247</strain>
    </source>
</reference>
<keyword evidence="1" id="KW-0472">Membrane</keyword>
<feature type="transmembrane region" description="Helical" evidence="1">
    <location>
        <begin position="334"/>
        <end position="361"/>
    </location>
</feature>
<dbReference type="AlphaFoldDB" id="A0A0L6UVY3"/>
<proteinExistence type="predicted"/>
<keyword evidence="3" id="KW-1185">Reference proteome</keyword>
<dbReference type="EMBL" id="LAVV01008472">
    <property type="protein sequence ID" value="KNZ52711.1"/>
    <property type="molecule type" value="Genomic_DNA"/>
</dbReference>
<comment type="caution">
    <text evidence="2">The sequence shown here is derived from an EMBL/GenBank/DDBJ whole genome shotgun (WGS) entry which is preliminary data.</text>
</comment>
<keyword evidence="1" id="KW-1133">Transmembrane helix</keyword>
<name>A0A0L6UVY3_9BASI</name>
<accession>A0A0L6UVY3</accession>
<dbReference type="VEuPathDB" id="FungiDB:VP01_3473g2"/>
<organism evidence="2 3">
    <name type="scientific">Puccinia sorghi</name>
    <dbReference type="NCBI Taxonomy" id="27349"/>
    <lineage>
        <taxon>Eukaryota</taxon>
        <taxon>Fungi</taxon>
        <taxon>Dikarya</taxon>
        <taxon>Basidiomycota</taxon>
        <taxon>Pucciniomycotina</taxon>
        <taxon>Pucciniomycetes</taxon>
        <taxon>Pucciniales</taxon>
        <taxon>Pucciniaceae</taxon>
        <taxon>Puccinia</taxon>
    </lineage>
</organism>
<evidence type="ECO:0000313" key="3">
    <source>
        <dbReference type="Proteomes" id="UP000037035"/>
    </source>
</evidence>
<feature type="transmembrane region" description="Helical" evidence="1">
    <location>
        <begin position="381"/>
        <end position="402"/>
    </location>
</feature>
<dbReference type="Proteomes" id="UP000037035">
    <property type="component" value="Unassembled WGS sequence"/>
</dbReference>
<feature type="transmembrane region" description="Helical" evidence="1">
    <location>
        <begin position="195"/>
        <end position="215"/>
    </location>
</feature>
<sequence>MKGTEFDKGCIEFRNELWRISRAPWTPMAMLCDQIDSINLTPKVFITAFLNYSAKNISFSFFWATKTCLSTYELTEVFLGGKQLIHNLHPQLMNLAGSQSDNWFLVLLYRNWRSSISSLPTITLSLNKLNTSSPHQDRSSILTFSPFIKISFLKSNMSLSTSSKLKSSWCLMTNSLIDKPSPAPFSFFLSFLRQILFSALSVSLSLFSSVVLLLFSNFPSCFHSSKVHGPLKYEGSVCDLNSLSQLKYTPSTALTPLIMLLSRIPAPVFLFQLRAFANIASTTLNRYSDMSGACCIQTLSASIFFFQLPSTAWLNGSTLRLAITDSLINYNHCFTIAVFILSKHTVSSACVSFPHLVLLLLNPHLETSLCPSISGMISSSLLVHALSCIFLILSCVSVWFYILVIQSKVFQRHPEVLKALGVFGCSRHKEELVVYGARRLAAQLACAWFLLTVPSKSETALSKSAPTELGTTAPKSYLQGKLKSHAHDSHDSRDLFSFLLLLKRNITKFPSPHLVIVVVYFPVFHRENFKILDFTQEQSNIEAK</sequence>
<evidence type="ECO:0000256" key="1">
    <source>
        <dbReference type="SAM" id="Phobius"/>
    </source>
</evidence>